<proteinExistence type="predicted"/>
<protein>
    <submittedName>
        <fullName evidence="1">RNA-directed DNA polymerase from mobile element jockey-like</fullName>
    </submittedName>
</protein>
<comment type="caution">
    <text evidence="1">The sequence shown here is derived from an EMBL/GenBank/DDBJ whole genome shotgun (WGS) entry which is preliminary data.</text>
</comment>
<reference evidence="1 2" key="1">
    <citation type="journal article" date="2018" name="Sci. Rep.">
        <title>Genomic signatures of local adaptation to the degree of environmental predictability in rotifers.</title>
        <authorList>
            <person name="Franch-Gras L."/>
            <person name="Hahn C."/>
            <person name="Garcia-Roger E.M."/>
            <person name="Carmona M.J."/>
            <person name="Serra M."/>
            <person name="Gomez A."/>
        </authorList>
    </citation>
    <scope>NUCLEOTIDE SEQUENCE [LARGE SCALE GENOMIC DNA]</scope>
    <source>
        <strain evidence="1">HYR1</strain>
    </source>
</reference>
<keyword evidence="1" id="KW-0695">RNA-directed DNA polymerase</keyword>
<evidence type="ECO:0000313" key="2">
    <source>
        <dbReference type="Proteomes" id="UP000276133"/>
    </source>
</evidence>
<name>A0A3M7PHA0_BRAPC</name>
<dbReference type="Proteomes" id="UP000276133">
    <property type="component" value="Unassembled WGS sequence"/>
</dbReference>
<organism evidence="1 2">
    <name type="scientific">Brachionus plicatilis</name>
    <name type="common">Marine rotifer</name>
    <name type="synonym">Brachionus muelleri</name>
    <dbReference type="NCBI Taxonomy" id="10195"/>
    <lineage>
        <taxon>Eukaryota</taxon>
        <taxon>Metazoa</taxon>
        <taxon>Spiralia</taxon>
        <taxon>Gnathifera</taxon>
        <taxon>Rotifera</taxon>
        <taxon>Eurotatoria</taxon>
        <taxon>Monogononta</taxon>
        <taxon>Pseudotrocha</taxon>
        <taxon>Ploima</taxon>
        <taxon>Brachionidae</taxon>
        <taxon>Brachionus</taxon>
    </lineage>
</organism>
<evidence type="ECO:0000313" key="1">
    <source>
        <dbReference type="EMBL" id="RMZ98398.1"/>
    </source>
</evidence>
<dbReference type="STRING" id="10195.A0A3M7PHA0"/>
<dbReference type="GO" id="GO:0003964">
    <property type="term" value="F:RNA-directed DNA polymerase activity"/>
    <property type="evidence" value="ECO:0007669"/>
    <property type="project" value="UniProtKB-KW"/>
</dbReference>
<keyword evidence="1" id="KW-0808">Transferase</keyword>
<dbReference type="EMBL" id="REGN01010797">
    <property type="protein sequence ID" value="RMZ98398.1"/>
    <property type="molecule type" value="Genomic_DNA"/>
</dbReference>
<sequence length="173" mass="20223">MYNHKLKYNPNPTFLGITFDQRLTFQKHVENVKKKCTNRLNCIKIISNKSWALKQSTQTAIYTSLIRSIMDHSSLILTRLSKKRLKQLQSTQNAAARAIYKLPYNFSSADLNDKAKLPSLAERMRQLNVTYCQNTILNENLLFEELLDDYENMNLTHLKKLKTFSCDMKNDLN</sequence>
<dbReference type="AlphaFoldDB" id="A0A3M7PHA0"/>
<keyword evidence="1" id="KW-0548">Nucleotidyltransferase</keyword>
<keyword evidence="2" id="KW-1185">Reference proteome</keyword>
<accession>A0A3M7PHA0</accession>
<dbReference type="OrthoDB" id="411823at2759"/>
<gene>
    <name evidence="1" type="ORF">BpHYR1_021057</name>
</gene>